<dbReference type="Proteomes" id="UP000013966">
    <property type="component" value="Chromosome 1"/>
</dbReference>
<dbReference type="AlphaFoldDB" id="R4WEW8"/>
<dbReference type="PATRIC" id="fig|758793.3.peg.121"/>
<protein>
    <submittedName>
        <fullName evidence="1">Uncharacterized protein</fullName>
    </submittedName>
</protein>
<reference evidence="1 2" key="1">
    <citation type="journal article" date="2013" name="Genome Announc.">
        <title>Complete Genome Sequence of Burkholderia sp. Strain RPE64, Bacterial Symbiont of the Bean Bug Riptortus pedestris.</title>
        <authorList>
            <person name="Shibata T.F."/>
            <person name="Maeda T."/>
            <person name="Nikoh N."/>
            <person name="Yamaguchi K."/>
            <person name="Oshima K."/>
            <person name="Hattori M."/>
            <person name="Nishiyama T."/>
            <person name="Hasebe M."/>
            <person name="Fukatsu T."/>
            <person name="Kikuchi Y."/>
            <person name="Shigenobu S."/>
        </authorList>
    </citation>
    <scope>NUCLEOTIDE SEQUENCE [LARGE SCALE GENOMIC DNA]</scope>
</reference>
<dbReference type="EMBL" id="AP013058">
    <property type="protein sequence ID" value="BAN21874.1"/>
    <property type="molecule type" value="Genomic_DNA"/>
</dbReference>
<name>R4WEW8_9BURK</name>
<evidence type="ECO:0000313" key="1">
    <source>
        <dbReference type="EMBL" id="BAN21874.1"/>
    </source>
</evidence>
<evidence type="ECO:0000313" key="2">
    <source>
        <dbReference type="Proteomes" id="UP000013966"/>
    </source>
</evidence>
<sequence>MTGRHLFPESIHGWSGLAGNVCSVRNGQANPAPRAVLCRFDCRRCERRRLSDKASDTATDFRDDSCRNFSYIVRAHRPLLPMTKFFIGIQSSDLMVTFSFCRFLAQHEPCSRCRAGRSGNGPCSPKPRGLFRASHLPPSPISVQFLTS</sequence>
<accession>R4WEW8</accession>
<gene>
    <name evidence="1" type="ORF">BRPE64_ACDS01200</name>
</gene>
<dbReference type="KEGG" id="buo:BRPE64_ACDS01200"/>
<dbReference type="STRING" id="758793.BRPE64_ACDS01200"/>
<proteinExistence type="predicted"/>
<organism evidence="1 2">
    <name type="scientific">Caballeronia insecticola</name>
    <dbReference type="NCBI Taxonomy" id="758793"/>
    <lineage>
        <taxon>Bacteria</taxon>
        <taxon>Pseudomonadati</taxon>
        <taxon>Pseudomonadota</taxon>
        <taxon>Betaproteobacteria</taxon>
        <taxon>Burkholderiales</taxon>
        <taxon>Burkholderiaceae</taxon>
        <taxon>Caballeronia</taxon>
    </lineage>
</organism>
<reference evidence="1 2" key="2">
    <citation type="journal article" date="2018" name="Int. J. Syst. Evol. Microbiol.">
        <title>Burkholderia insecticola sp. nov., a gut symbiotic bacterium of the bean bug Riptortus pedestris.</title>
        <authorList>
            <person name="Takeshita K."/>
            <person name="Tamaki H."/>
            <person name="Ohbayashi T."/>
            <person name="Meng X.-Y."/>
            <person name="Sone T."/>
            <person name="Mitani Y."/>
            <person name="Peeters C."/>
            <person name="Kikuchi Y."/>
            <person name="Vandamme P."/>
        </authorList>
    </citation>
    <scope>NUCLEOTIDE SEQUENCE [LARGE SCALE GENOMIC DNA]</scope>
    <source>
        <strain evidence="1">RPE64</strain>
    </source>
</reference>
<dbReference type="HOGENOM" id="CLU_1755404_0_0_4"/>
<keyword evidence="2" id="KW-1185">Reference proteome</keyword>